<comment type="caution">
    <text evidence="8">The sequence shown here is derived from an EMBL/GenBank/DDBJ whole genome shotgun (WGS) entry which is preliminary data.</text>
</comment>
<keyword evidence="4" id="KW-0862">Zinc</keyword>
<keyword evidence="2" id="KW-0964">Secreted</keyword>
<dbReference type="SUPFAM" id="SSF50242">
    <property type="entry name" value="TIMP-like"/>
    <property type="match status" value="1"/>
</dbReference>
<feature type="compositionally biased region" description="Basic and acidic residues" evidence="6">
    <location>
        <begin position="244"/>
        <end position="261"/>
    </location>
</feature>
<evidence type="ECO:0000256" key="1">
    <source>
        <dbReference type="ARBA" id="ARBA00004613"/>
    </source>
</evidence>
<dbReference type="GO" id="GO:0051045">
    <property type="term" value="P:negative regulation of membrane protein ectodomain proteolysis"/>
    <property type="evidence" value="ECO:0007669"/>
    <property type="project" value="TreeGrafter"/>
</dbReference>
<feature type="disulfide bond" evidence="5">
    <location>
        <begin position="73"/>
        <end position="177"/>
    </location>
</feature>
<organism evidence="8 9">
    <name type="scientific">Ancylostoma ceylanicum</name>
    <dbReference type="NCBI Taxonomy" id="53326"/>
    <lineage>
        <taxon>Eukaryota</taxon>
        <taxon>Metazoa</taxon>
        <taxon>Ecdysozoa</taxon>
        <taxon>Nematoda</taxon>
        <taxon>Chromadorea</taxon>
        <taxon>Rhabditida</taxon>
        <taxon>Rhabditina</taxon>
        <taxon>Rhabditomorpha</taxon>
        <taxon>Strongyloidea</taxon>
        <taxon>Ancylostomatidae</taxon>
        <taxon>Ancylostomatinae</taxon>
        <taxon>Ancylostoma</taxon>
    </lineage>
</organism>
<dbReference type="EMBL" id="JARK01001646">
    <property type="protein sequence ID" value="EYB84808.1"/>
    <property type="molecule type" value="Genomic_DNA"/>
</dbReference>
<dbReference type="PROSITE" id="PS50189">
    <property type="entry name" value="NTR"/>
    <property type="match status" value="1"/>
</dbReference>
<comment type="subcellular location">
    <subcellularLocation>
        <location evidence="1">Secreted</location>
    </subcellularLocation>
</comment>
<evidence type="ECO:0000256" key="4">
    <source>
        <dbReference type="PIRSR" id="PIRSR601820-1"/>
    </source>
</evidence>
<keyword evidence="4" id="KW-0479">Metal-binding</keyword>
<dbReference type="Pfam" id="PF00965">
    <property type="entry name" value="TIMP"/>
    <property type="match status" value="1"/>
</dbReference>
<dbReference type="Gene3D" id="2.40.50.120">
    <property type="match status" value="1"/>
</dbReference>
<dbReference type="InterPro" id="IPR001820">
    <property type="entry name" value="TIMP"/>
</dbReference>
<dbReference type="GO" id="GO:0002020">
    <property type="term" value="F:protease binding"/>
    <property type="evidence" value="ECO:0007669"/>
    <property type="project" value="TreeGrafter"/>
</dbReference>
<evidence type="ECO:0000256" key="5">
    <source>
        <dbReference type="PIRSR" id="PIRSR601820-3"/>
    </source>
</evidence>
<dbReference type="PANTHER" id="PTHR11844">
    <property type="entry name" value="METALLOPROTEASE INHIBITOR"/>
    <property type="match status" value="1"/>
</dbReference>
<evidence type="ECO:0000256" key="6">
    <source>
        <dbReference type="SAM" id="MobiDB-lite"/>
    </source>
</evidence>
<sequence>MPTCRSSEHVDEGAIGNWDLCSHSQLNGLFHHRSSPTIGGRMVQRGAVDPTEPMLFLLVFIACFTSVHAACSCEPFKTVKEAFCKSDYVLLAKVLSINSKYGEVPTKAANDTNKTNDGTWFYDIWHMRTWKGPIVATSLLTTANSGEGCGVTGLLKDWEYFLTGKKGEKGEITFTSCDFVMPHYDLTAEELELLMDLRDDPKKCDEKDDEKNVKENENSVDGSGEKTVEENGEKTVEENGEQSVEERDEKTVEHNGEKTVEGKGGQSVGGNDDEPPQEDDEKTVKDNAEQNVEKDDDQPPQEDDEKTVDDEDKDSGDQAEEDSDDQAED</sequence>
<reference evidence="9" key="1">
    <citation type="journal article" date="2015" name="Nat. Genet.">
        <title>The genome and transcriptome of the zoonotic hookworm Ancylostoma ceylanicum identify infection-specific gene families.</title>
        <authorList>
            <person name="Schwarz E.M."/>
            <person name="Hu Y."/>
            <person name="Antoshechkin I."/>
            <person name="Miller M.M."/>
            <person name="Sternberg P.W."/>
            <person name="Aroian R.V."/>
        </authorList>
    </citation>
    <scope>NUCLEOTIDE SEQUENCE</scope>
    <source>
        <strain evidence="9">HY135</strain>
    </source>
</reference>
<feature type="compositionally biased region" description="Acidic residues" evidence="6">
    <location>
        <begin position="271"/>
        <end position="281"/>
    </location>
</feature>
<dbReference type="PANTHER" id="PTHR11844:SF25">
    <property type="entry name" value="NTR DOMAIN-CONTAINING PROTEIN"/>
    <property type="match status" value="1"/>
</dbReference>
<feature type="region of interest" description="Disordered" evidence="6">
    <location>
        <begin position="202"/>
        <end position="329"/>
    </location>
</feature>
<dbReference type="GO" id="GO:0008191">
    <property type="term" value="F:metalloendopeptidase inhibitor activity"/>
    <property type="evidence" value="ECO:0007669"/>
    <property type="project" value="InterPro"/>
</dbReference>
<keyword evidence="9" id="KW-1185">Reference proteome</keyword>
<gene>
    <name evidence="8" type="primary">Acey_s0310.g2122</name>
    <name evidence="8" type="ORF">Y032_0310g2122</name>
</gene>
<feature type="domain" description="NTR" evidence="7">
    <location>
        <begin position="71"/>
        <end position="204"/>
    </location>
</feature>
<evidence type="ECO:0000256" key="3">
    <source>
        <dbReference type="ARBA" id="ARBA00023157"/>
    </source>
</evidence>
<dbReference type="InterPro" id="IPR001134">
    <property type="entry name" value="Netrin_domain"/>
</dbReference>
<dbReference type="GO" id="GO:0005615">
    <property type="term" value="C:extracellular space"/>
    <property type="evidence" value="ECO:0007669"/>
    <property type="project" value="TreeGrafter"/>
</dbReference>
<dbReference type="STRING" id="53326.A0A016S2D8"/>
<dbReference type="Proteomes" id="UP000024635">
    <property type="component" value="Unassembled WGS sequence"/>
</dbReference>
<feature type="compositionally biased region" description="Acidic residues" evidence="6">
    <location>
        <begin position="294"/>
        <end position="329"/>
    </location>
</feature>
<feature type="binding site" evidence="4">
    <location>
        <position position="71"/>
    </location>
    <ligand>
        <name>Zn(2+)</name>
        <dbReference type="ChEBI" id="CHEBI:29105"/>
        <note>ligand shared with metalloproteinase partner</note>
    </ligand>
</feature>
<feature type="compositionally biased region" description="Basic and acidic residues" evidence="6">
    <location>
        <begin position="282"/>
        <end position="293"/>
    </location>
</feature>
<dbReference type="OrthoDB" id="6041373at2759"/>
<feature type="disulfide bond" evidence="5">
    <location>
        <begin position="71"/>
        <end position="149"/>
    </location>
</feature>
<evidence type="ECO:0000256" key="2">
    <source>
        <dbReference type="ARBA" id="ARBA00022525"/>
    </source>
</evidence>
<accession>A0A016S2D8</accession>
<keyword evidence="3 5" id="KW-1015">Disulfide bond</keyword>
<protein>
    <recommendedName>
        <fullName evidence="7">NTR domain-containing protein</fullName>
    </recommendedName>
</protein>
<name>A0A016S2D8_9BILA</name>
<evidence type="ECO:0000259" key="7">
    <source>
        <dbReference type="PROSITE" id="PS50189"/>
    </source>
</evidence>
<evidence type="ECO:0000313" key="8">
    <source>
        <dbReference type="EMBL" id="EYB84808.1"/>
    </source>
</evidence>
<evidence type="ECO:0000313" key="9">
    <source>
        <dbReference type="Proteomes" id="UP000024635"/>
    </source>
</evidence>
<dbReference type="GO" id="GO:0031012">
    <property type="term" value="C:extracellular matrix"/>
    <property type="evidence" value="ECO:0007669"/>
    <property type="project" value="TreeGrafter"/>
</dbReference>
<proteinExistence type="predicted"/>
<dbReference type="SUPFAM" id="SSF69349">
    <property type="entry name" value="Phage fibre proteins"/>
    <property type="match status" value="1"/>
</dbReference>
<dbReference type="AlphaFoldDB" id="A0A016S2D8"/>
<dbReference type="GO" id="GO:0046872">
    <property type="term" value="F:metal ion binding"/>
    <property type="evidence" value="ECO:0007669"/>
    <property type="project" value="UniProtKB-KW"/>
</dbReference>
<feature type="compositionally biased region" description="Basic and acidic residues" evidence="6">
    <location>
        <begin position="202"/>
        <end position="237"/>
    </location>
</feature>
<dbReference type="InterPro" id="IPR008993">
    <property type="entry name" value="TIMP-like_OB-fold"/>
</dbReference>